<feature type="domain" description="Orn/DAP/Arg decarboxylase 2 N-terminal" evidence="3">
    <location>
        <begin position="49"/>
        <end position="269"/>
    </location>
</feature>
<dbReference type="Gene3D" id="2.40.37.10">
    <property type="entry name" value="Lyase, Ornithine Decarboxylase, Chain A, domain 1"/>
    <property type="match status" value="1"/>
</dbReference>
<dbReference type="InterPro" id="IPR009006">
    <property type="entry name" value="Ala_racemase/Decarboxylase_C"/>
</dbReference>
<dbReference type="InterPro" id="IPR022644">
    <property type="entry name" value="De-COase2_N"/>
</dbReference>
<evidence type="ECO:0000256" key="2">
    <source>
        <dbReference type="ARBA" id="ARBA00022898"/>
    </source>
</evidence>
<dbReference type="Pfam" id="PF02784">
    <property type="entry name" value="Orn_Arg_deC_N"/>
    <property type="match status" value="1"/>
</dbReference>
<evidence type="ECO:0000313" key="5">
    <source>
        <dbReference type="Proteomes" id="UP001165488"/>
    </source>
</evidence>
<dbReference type="RefSeq" id="WP_241274700.1">
    <property type="nucleotide sequence ID" value="NZ_JAKZGS010000006.1"/>
</dbReference>
<evidence type="ECO:0000256" key="1">
    <source>
        <dbReference type="ARBA" id="ARBA00001933"/>
    </source>
</evidence>
<evidence type="ECO:0000313" key="4">
    <source>
        <dbReference type="EMBL" id="MCH7398185.1"/>
    </source>
</evidence>
<dbReference type="PANTHER" id="PTHR43727:SF2">
    <property type="entry name" value="GROUP IV DECARBOXYLASE"/>
    <property type="match status" value="1"/>
</dbReference>
<dbReference type="InterPro" id="IPR029066">
    <property type="entry name" value="PLP-binding_barrel"/>
</dbReference>
<comment type="caution">
    <text evidence="4">The sequence shown here is derived from an EMBL/GenBank/DDBJ whole genome shotgun (WGS) entry which is preliminary data.</text>
</comment>
<dbReference type="Gene3D" id="3.20.20.10">
    <property type="entry name" value="Alanine racemase"/>
    <property type="match status" value="1"/>
</dbReference>
<organism evidence="4 5">
    <name type="scientific">Belliella calami</name>
    <dbReference type="NCBI Taxonomy" id="2923436"/>
    <lineage>
        <taxon>Bacteria</taxon>
        <taxon>Pseudomonadati</taxon>
        <taxon>Bacteroidota</taxon>
        <taxon>Cytophagia</taxon>
        <taxon>Cytophagales</taxon>
        <taxon>Cyclobacteriaceae</taxon>
        <taxon>Belliella</taxon>
    </lineage>
</organism>
<accession>A0ABS9UPT1</accession>
<dbReference type="EMBL" id="JAKZGS010000006">
    <property type="protein sequence ID" value="MCH7398185.1"/>
    <property type="molecule type" value="Genomic_DNA"/>
</dbReference>
<dbReference type="SUPFAM" id="SSF51419">
    <property type="entry name" value="PLP-binding barrel"/>
    <property type="match status" value="1"/>
</dbReference>
<proteinExistence type="predicted"/>
<gene>
    <name evidence="4" type="ORF">MM236_09305</name>
</gene>
<name>A0ABS9UPT1_9BACT</name>
<reference evidence="4" key="1">
    <citation type="submission" date="2022-03" db="EMBL/GenBank/DDBJ databases">
        <title>De novo assembled genomes of Belliella spp. (Cyclobacteriaceae) strains.</title>
        <authorList>
            <person name="Szabo A."/>
            <person name="Korponai K."/>
            <person name="Felfoldi T."/>
        </authorList>
    </citation>
    <scope>NUCLEOTIDE SEQUENCE</scope>
    <source>
        <strain evidence="4">DSM 107340</strain>
    </source>
</reference>
<dbReference type="Proteomes" id="UP001165488">
    <property type="component" value="Unassembled WGS sequence"/>
</dbReference>
<dbReference type="InterPro" id="IPR000183">
    <property type="entry name" value="Orn/DAP/Arg_de-COase"/>
</dbReference>
<protein>
    <submittedName>
        <fullName evidence="4">Y4yA family PLP-dependent enzyme</fullName>
    </submittedName>
</protein>
<keyword evidence="5" id="KW-1185">Reference proteome</keyword>
<keyword evidence="2" id="KW-0663">Pyridoxal phosphate</keyword>
<dbReference type="PRINTS" id="PR01179">
    <property type="entry name" value="ODADCRBXLASE"/>
</dbReference>
<comment type="cofactor">
    <cofactor evidence="1">
        <name>pyridoxal 5'-phosphate</name>
        <dbReference type="ChEBI" id="CHEBI:597326"/>
    </cofactor>
</comment>
<dbReference type="PANTHER" id="PTHR43727">
    <property type="entry name" value="DIAMINOPIMELATE DECARBOXYLASE"/>
    <property type="match status" value="1"/>
</dbReference>
<sequence length="484" mass="54702">MSTSTLPKLTPITQPWIKDITGELNLPNKWIEQYGSPINLLNLESFKLNFKRFDQVFNQYGVKNSVFFARKANKCKSFVWASKEYGFGVDTASLNEIKECIEVGLDPERITVTAAVKNRALLSYVVEHQIPVVLDNLDECELLNQILGETDKSLKVGFRISGFSHNGEKLYSRFGFDIDQIVSFISENLSESGKFKHFKYHGLHFHLNGYSTEQRADALSQTIDVADILKKSGFETSFIDIGGGILMNYLTSSEEWETFHQALRKSVKSENPEITFQKDLLGMVNVDGELKGEPKVYPYFNGLNQEKFIGKILGSDKGGMSLADHLIVRDIEIRLEPGRSLLDQCGITIAKVAFRKKDSHGRLLVGLEMNRTQMFSSSADFLLDPIFLPQNTIENSPCEVYFVGAYCLEQELLLKRKISLNQHPQVGDLVCFVNTAGYMMHFYESEAHLFDLAKNLVVEKSDSWKVTLDGDFELSKEVGEKGAF</sequence>
<evidence type="ECO:0000259" key="3">
    <source>
        <dbReference type="Pfam" id="PF02784"/>
    </source>
</evidence>
<dbReference type="SUPFAM" id="SSF50621">
    <property type="entry name" value="Alanine racemase C-terminal domain-like"/>
    <property type="match status" value="1"/>
</dbReference>